<feature type="domain" description="Cytochrome b561" evidence="8">
    <location>
        <begin position="1"/>
        <end position="125"/>
    </location>
</feature>
<dbReference type="EMBL" id="UZAH01025423">
    <property type="protein sequence ID" value="VDO63584.1"/>
    <property type="molecule type" value="Genomic_DNA"/>
</dbReference>
<dbReference type="AlphaFoldDB" id="A0A183FF98"/>
<dbReference type="InterPro" id="IPR006593">
    <property type="entry name" value="Cyt_b561/ferric_Rdtase_TM"/>
</dbReference>
<evidence type="ECO:0000256" key="2">
    <source>
        <dbReference type="ARBA" id="ARBA00022448"/>
    </source>
</evidence>
<keyword evidence="4" id="KW-0249">Electron transport</keyword>
<gene>
    <name evidence="9" type="ORF">HPBE_LOCUS5161</name>
</gene>
<dbReference type="OrthoDB" id="2419613at2759"/>
<accession>A0A183FF98</accession>
<evidence type="ECO:0000313" key="11">
    <source>
        <dbReference type="WBParaSite" id="HPBE_0000516001-mRNA-1"/>
    </source>
</evidence>
<reference evidence="11" key="2">
    <citation type="submission" date="2019-09" db="UniProtKB">
        <authorList>
            <consortium name="WormBaseParasite"/>
        </authorList>
    </citation>
    <scope>IDENTIFICATION</scope>
</reference>
<organism evidence="10 11">
    <name type="scientific">Heligmosomoides polygyrus</name>
    <name type="common">Parasitic roundworm</name>
    <dbReference type="NCBI Taxonomy" id="6339"/>
    <lineage>
        <taxon>Eukaryota</taxon>
        <taxon>Metazoa</taxon>
        <taxon>Ecdysozoa</taxon>
        <taxon>Nematoda</taxon>
        <taxon>Chromadorea</taxon>
        <taxon>Rhabditida</taxon>
        <taxon>Rhabditina</taxon>
        <taxon>Rhabditomorpha</taxon>
        <taxon>Strongyloidea</taxon>
        <taxon>Heligmosomidae</taxon>
        <taxon>Heligmosomoides</taxon>
    </lineage>
</organism>
<name>A0A183FF98_HELPZ</name>
<reference evidence="9 10" key="1">
    <citation type="submission" date="2018-11" db="EMBL/GenBank/DDBJ databases">
        <authorList>
            <consortium name="Pathogen Informatics"/>
        </authorList>
    </citation>
    <scope>NUCLEOTIDE SEQUENCE [LARGE SCALE GENOMIC DNA]</scope>
</reference>
<dbReference type="SMART" id="SM00665">
    <property type="entry name" value="B561"/>
    <property type="match status" value="1"/>
</dbReference>
<keyword evidence="6 7" id="KW-0472">Membrane</keyword>
<accession>A0A3P7XZ51</accession>
<sequence>MTISWTVFLSTGMLFARRKEGPFPLFTSISIALFQYHRTLNLTGIAGTVFGFICILIANDWSSELVGAPIHESNWRWGSIHSLVGLIACVVAWIQPLDSMLRCSFQSLVLQCFFTVLKEKQKNWQ</sequence>
<evidence type="ECO:0000256" key="6">
    <source>
        <dbReference type="ARBA" id="ARBA00023136"/>
    </source>
</evidence>
<evidence type="ECO:0000256" key="4">
    <source>
        <dbReference type="ARBA" id="ARBA00022982"/>
    </source>
</evidence>
<evidence type="ECO:0000256" key="5">
    <source>
        <dbReference type="ARBA" id="ARBA00022989"/>
    </source>
</evidence>
<keyword evidence="3 7" id="KW-0812">Transmembrane</keyword>
<comment type="subcellular location">
    <subcellularLocation>
        <location evidence="1">Membrane</location>
    </subcellularLocation>
</comment>
<evidence type="ECO:0000256" key="1">
    <source>
        <dbReference type="ARBA" id="ARBA00004370"/>
    </source>
</evidence>
<evidence type="ECO:0000256" key="7">
    <source>
        <dbReference type="SAM" id="Phobius"/>
    </source>
</evidence>
<feature type="transmembrane region" description="Helical" evidence="7">
    <location>
        <begin position="74"/>
        <end position="93"/>
    </location>
</feature>
<keyword evidence="5 7" id="KW-1133">Transmembrane helix</keyword>
<protein>
    <submittedName>
        <fullName evidence="11">Cytochrome b561 domain-containing protein</fullName>
    </submittedName>
</protein>
<dbReference type="PROSITE" id="PS50939">
    <property type="entry name" value="CYTOCHROME_B561"/>
    <property type="match status" value="1"/>
</dbReference>
<dbReference type="GO" id="GO:0016020">
    <property type="term" value="C:membrane"/>
    <property type="evidence" value="ECO:0007669"/>
    <property type="project" value="UniProtKB-SubCell"/>
</dbReference>
<evidence type="ECO:0000313" key="9">
    <source>
        <dbReference type="EMBL" id="VDO63584.1"/>
    </source>
</evidence>
<evidence type="ECO:0000259" key="8">
    <source>
        <dbReference type="PROSITE" id="PS50939"/>
    </source>
</evidence>
<dbReference type="Proteomes" id="UP000050761">
    <property type="component" value="Unassembled WGS sequence"/>
</dbReference>
<dbReference type="Gene3D" id="1.20.120.1770">
    <property type="match status" value="1"/>
</dbReference>
<keyword evidence="10" id="KW-1185">Reference proteome</keyword>
<evidence type="ECO:0000256" key="3">
    <source>
        <dbReference type="ARBA" id="ARBA00022692"/>
    </source>
</evidence>
<proteinExistence type="predicted"/>
<dbReference type="WBParaSite" id="HPBE_0000516001-mRNA-1">
    <property type="protein sequence ID" value="HPBE_0000516001-mRNA-1"/>
    <property type="gene ID" value="HPBE_0000516001"/>
</dbReference>
<evidence type="ECO:0000313" key="10">
    <source>
        <dbReference type="Proteomes" id="UP000050761"/>
    </source>
</evidence>
<feature type="transmembrane region" description="Helical" evidence="7">
    <location>
        <begin position="42"/>
        <end position="62"/>
    </location>
</feature>
<keyword evidence="2" id="KW-0813">Transport</keyword>